<feature type="compositionally biased region" description="Basic residues" evidence="1">
    <location>
        <begin position="48"/>
        <end position="58"/>
    </location>
</feature>
<feature type="region of interest" description="Disordered" evidence="1">
    <location>
        <begin position="22"/>
        <end position="58"/>
    </location>
</feature>
<sequence length="240" mass="26109">MMSTRRITCKRPFTDAFEIESNSAHRSAPVQAMDGHPQNRIKEPIKGKSPRKLPRRRPATQMKISKAAIGWTSCNPFQPQVKGSCLDGSEVRAPQSDVCKHREDKNSSDATALGQDCAAAIQLLSLRFGATTPRDTAHVVSSLDQLFGPVIPEAPAEPKLLTCPDRLVSLPAEKMCELRKMEDELLQARWDVHAAEVAASAVAQILAVRTAAAAQARARYVQSCSRLQGFIAEANGANIL</sequence>
<protein>
    <submittedName>
        <fullName evidence="2">Uncharacterized protein</fullName>
    </submittedName>
</protein>
<name>A0A8S1IPQ2_9CHLO</name>
<evidence type="ECO:0000313" key="2">
    <source>
        <dbReference type="EMBL" id="CAD7696259.1"/>
    </source>
</evidence>
<comment type="caution">
    <text evidence="2">The sequence shown here is derived from an EMBL/GenBank/DDBJ whole genome shotgun (WGS) entry which is preliminary data.</text>
</comment>
<keyword evidence="3" id="KW-1185">Reference proteome</keyword>
<accession>A0A8S1IPQ2</accession>
<gene>
    <name evidence="2" type="ORF">OSTQU699_LOCUS1620</name>
</gene>
<dbReference type="EMBL" id="CAJHUC010000451">
    <property type="protein sequence ID" value="CAD7696259.1"/>
    <property type="molecule type" value="Genomic_DNA"/>
</dbReference>
<dbReference type="Proteomes" id="UP000708148">
    <property type="component" value="Unassembled WGS sequence"/>
</dbReference>
<evidence type="ECO:0000256" key="1">
    <source>
        <dbReference type="SAM" id="MobiDB-lite"/>
    </source>
</evidence>
<dbReference type="AlphaFoldDB" id="A0A8S1IPQ2"/>
<organism evidence="2 3">
    <name type="scientific">Ostreobium quekettii</name>
    <dbReference type="NCBI Taxonomy" id="121088"/>
    <lineage>
        <taxon>Eukaryota</taxon>
        <taxon>Viridiplantae</taxon>
        <taxon>Chlorophyta</taxon>
        <taxon>core chlorophytes</taxon>
        <taxon>Ulvophyceae</taxon>
        <taxon>TCBD clade</taxon>
        <taxon>Bryopsidales</taxon>
        <taxon>Ostreobineae</taxon>
        <taxon>Ostreobiaceae</taxon>
        <taxon>Ostreobium</taxon>
    </lineage>
</organism>
<reference evidence="2" key="1">
    <citation type="submission" date="2020-12" db="EMBL/GenBank/DDBJ databases">
        <authorList>
            <person name="Iha C."/>
        </authorList>
    </citation>
    <scope>NUCLEOTIDE SEQUENCE</scope>
</reference>
<evidence type="ECO:0000313" key="3">
    <source>
        <dbReference type="Proteomes" id="UP000708148"/>
    </source>
</evidence>
<proteinExistence type="predicted"/>